<dbReference type="Pfam" id="PF13466">
    <property type="entry name" value="STAS_2"/>
    <property type="match status" value="1"/>
</dbReference>
<dbReference type="Proteomes" id="UP000655044">
    <property type="component" value="Unassembled WGS sequence"/>
</dbReference>
<dbReference type="InterPro" id="IPR036513">
    <property type="entry name" value="STAS_dom_sf"/>
</dbReference>
<proteinExistence type="inferred from homology"/>
<dbReference type="GO" id="GO:0043856">
    <property type="term" value="F:anti-sigma factor antagonist activity"/>
    <property type="evidence" value="ECO:0007669"/>
    <property type="project" value="InterPro"/>
</dbReference>
<feature type="domain" description="STAS" evidence="3">
    <location>
        <begin position="1"/>
        <end position="105"/>
    </location>
</feature>
<evidence type="ECO:0000313" key="5">
    <source>
        <dbReference type="Proteomes" id="UP000655044"/>
    </source>
</evidence>
<protein>
    <recommendedName>
        <fullName evidence="2">Anti-sigma factor antagonist</fullName>
    </recommendedName>
</protein>
<reference evidence="4" key="1">
    <citation type="submission" date="2021-01" db="EMBL/GenBank/DDBJ databases">
        <title>Whole genome shotgun sequence of Planobispora rosea NBRC 15558.</title>
        <authorList>
            <person name="Komaki H."/>
            <person name="Tamura T."/>
        </authorList>
    </citation>
    <scope>NUCLEOTIDE SEQUENCE</scope>
    <source>
        <strain evidence="4">NBRC 15558</strain>
    </source>
</reference>
<gene>
    <name evidence="4" type="ORF">Pro02_67950</name>
</gene>
<comment type="caution">
    <text evidence="4">The sequence shown here is derived from an EMBL/GenBank/DDBJ whole genome shotgun (WGS) entry which is preliminary data.</text>
</comment>
<dbReference type="PROSITE" id="PS50801">
    <property type="entry name" value="STAS"/>
    <property type="match status" value="1"/>
</dbReference>
<evidence type="ECO:0000313" key="4">
    <source>
        <dbReference type="EMBL" id="GIH88387.1"/>
    </source>
</evidence>
<dbReference type="InterPro" id="IPR002645">
    <property type="entry name" value="STAS_dom"/>
</dbReference>
<name>A0A8J3S5Q1_PLARO</name>
<dbReference type="AlphaFoldDB" id="A0A8J3S5Q1"/>
<dbReference type="Gene3D" id="3.30.750.24">
    <property type="entry name" value="STAS domain"/>
    <property type="match status" value="1"/>
</dbReference>
<dbReference type="InterPro" id="IPR058548">
    <property type="entry name" value="MlaB-like_STAS"/>
</dbReference>
<dbReference type="PANTHER" id="PTHR33495">
    <property type="entry name" value="ANTI-SIGMA FACTOR ANTAGONIST TM_1081-RELATED-RELATED"/>
    <property type="match status" value="1"/>
</dbReference>
<evidence type="ECO:0000259" key="3">
    <source>
        <dbReference type="PROSITE" id="PS50801"/>
    </source>
</evidence>
<dbReference type="NCBIfam" id="TIGR00377">
    <property type="entry name" value="ant_ant_sig"/>
    <property type="match status" value="1"/>
</dbReference>
<comment type="similarity">
    <text evidence="1 2">Belongs to the anti-sigma-factor antagonist family.</text>
</comment>
<dbReference type="CDD" id="cd07043">
    <property type="entry name" value="STAS_anti-anti-sigma_factors"/>
    <property type="match status" value="1"/>
</dbReference>
<dbReference type="EMBL" id="BOOI01000079">
    <property type="protein sequence ID" value="GIH88387.1"/>
    <property type="molecule type" value="Genomic_DNA"/>
</dbReference>
<dbReference type="SUPFAM" id="SSF52091">
    <property type="entry name" value="SpoIIaa-like"/>
    <property type="match status" value="1"/>
</dbReference>
<organism evidence="4 5">
    <name type="scientific">Planobispora rosea</name>
    <dbReference type="NCBI Taxonomy" id="35762"/>
    <lineage>
        <taxon>Bacteria</taxon>
        <taxon>Bacillati</taxon>
        <taxon>Actinomycetota</taxon>
        <taxon>Actinomycetes</taxon>
        <taxon>Streptosporangiales</taxon>
        <taxon>Streptosporangiaceae</taxon>
        <taxon>Planobispora</taxon>
    </lineage>
</organism>
<evidence type="ECO:0000256" key="1">
    <source>
        <dbReference type="ARBA" id="ARBA00009013"/>
    </source>
</evidence>
<dbReference type="PANTHER" id="PTHR33495:SF2">
    <property type="entry name" value="ANTI-SIGMA FACTOR ANTAGONIST TM_1081-RELATED"/>
    <property type="match status" value="1"/>
</dbReference>
<sequence length="105" mass="10896">MGLSVTAHGNSMIHRVTGEIDISTAPALRTRLQNALTAGGRLLVDLSEVTFMDARGLGVLVAVNNRARELGGTVQLIGVPAAVGRLLKLTGLSRTLSPEPVPLCA</sequence>
<dbReference type="InterPro" id="IPR003658">
    <property type="entry name" value="Anti-sigma_ant"/>
</dbReference>
<accession>A0A8J3S5Q1</accession>
<keyword evidence="5" id="KW-1185">Reference proteome</keyword>
<evidence type="ECO:0000256" key="2">
    <source>
        <dbReference type="RuleBase" id="RU003749"/>
    </source>
</evidence>